<evidence type="ECO:0000256" key="9">
    <source>
        <dbReference type="RuleBase" id="RU366078"/>
    </source>
</evidence>
<evidence type="ECO:0000313" key="14">
    <source>
        <dbReference type="Proteomes" id="UP000410492"/>
    </source>
</evidence>
<comment type="similarity">
    <text evidence="7 9">Belongs to the peptidase S1 family. CLIP subfamily.</text>
</comment>
<dbReference type="Gene3D" id="3.30.1640.30">
    <property type="match status" value="1"/>
</dbReference>
<dbReference type="PRINTS" id="PR00722">
    <property type="entry name" value="CHYMOTRYPSIN"/>
</dbReference>
<evidence type="ECO:0000256" key="10">
    <source>
        <dbReference type="SAM" id="MobiDB-lite"/>
    </source>
</evidence>
<dbReference type="FunFam" id="2.40.10.10:FF:000084">
    <property type="entry name" value="Serine protease easter"/>
    <property type="match status" value="1"/>
</dbReference>
<evidence type="ECO:0000256" key="2">
    <source>
        <dbReference type="ARBA" id="ARBA00022729"/>
    </source>
</evidence>
<gene>
    <name evidence="13" type="ORF">CALMAC_LOCUS15731</name>
</gene>
<keyword evidence="1 8" id="KW-0645">Protease</keyword>
<proteinExistence type="inferred from homology"/>
<evidence type="ECO:0000256" key="7">
    <source>
        <dbReference type="ARBA" id="ARBA00024195"/>
    </source>
</evidence>
<dbReference type="InterPro" id="IPR022700">
    <property type="entry name" value="CLIP"/>
</dbReference>
<feature type="region of interest" description="Disordered" evidence="10">
    <location>
        <begin position="89"/>
        <end position="128"/>
    </location>
</feature>
<dbReference type="InterPro" id="IPR001314">
    <property type="entry name" value="Peptidase_S1A"/>
</dbReference>
<evidence type="ECO:0000313" key="13">
    <source>
        <dbReference type="EMBL" id="VEN56987.1"/>
    </source>
</evidence>
<organism evidence="13 14">
    <name type="scientific">Callosobruchus maculatus</name>
    <name type="common">Southern cowpea weevil</name>
    <name type="synonym">Pulse bruchid</name>
    <dbReference type="NCBI Taxonomy" id="64391"/>
    <lineage>
        <taxon>Eukaryota</taxon>
        <taxon>Metazoa</taxon>
        <taxon>Ecdysozoa</taxon>
        <taxon>Arthropoda</taxon>
        <taxon>Hexapoda</taxon>
        <taxon>Insecta</taxon>
        <taxon>Pterygota</taxon>
        <taxon>Neoptera</taxon>
        <taxon>Endopterygota</taxon>
        <taxon>Coleoptera</taxon>
        <taxon>Polyphaga</taxon>
        <taxon>Cucujiformia</taxon>
        <taxon>Chrysomeloidea</taxon>
        <taxon>Chrysomelidae</taxon>
        <taxon>Bruchinae</taxon>
        <taxon>Bruchini</taxon>
        <taxon>Callosobruchus</taxon>
    </lineage>
</organism>
<dbReference type="InterPro" id="IPR038565">
    <property type="entry name" value="CLIP_sf"/>
</dbReference>
<dbReference type="Proteomes" id="UP000410492">
    <property type="component" value="Unassembled WGS sequence"/>
</dbReference>
<comment type="subcellular location">
    <subcellularLocation>
        <location evidence="9">Secreted</location>
    </subcellularLocation>
</comment>
<feature type="chain" id="PRO_5025086485" description="CLIP domain-containing serine protease" evidence="9">
    <location>
        <begin position="20"/>
        <end position="402"/>
    </location>
</feature>
<evidence type="ECO:0000256" key="8">
    <source>
        <dbReference type="RuleBase" id="RU363034"/>
    </source>
</evidence>
<dbReference type="PANTHER" id="PTHR24256">
    <property type="entry name" value="TRYPTASE-RELATED"/>
    <property type="match status" value="1"/>
</dbReference>
<dbReference type="CDD" id="cd00190">
    <property type="entry name" value="Tryp_SPc"/>
    <property type="match status" value="1"/>
</dbReference>
<feature type="domain" description="Clip" evidence="12">
    <location>
        <begin position="24"/>
        <end position="76"/>
    </location>
</feature>
<dbReference type="AlphaFoldDB" id="A0A653DC88"/>
<evidence type="ECO:0000256" key="4">
    <source>
        <dbReference type="ARBA" id="ARBA00022825"/>
    </source>
</evidence>
<keyword evidence="9" id="KW-0964">Secreted</keyword>
<feature type="domain" description="Peptidase S1" evidence="11">
    <location>
        <begin position="146"/>
        <end position="401"/>
    </location>
</feature>
<evidence type="ECO:0000259" key="11">
    <source>
        <dbReference type="PROSITE" id="PS50240"/>
    </source>
</evidence>
<dbReference type="InterPro" id="IPR051487">
    <property type="entry name" value="Ser/Thr_Proteases_Immune/Dev"/>
</dbReference>
<protein>
    <recommendedName>
        <fullName evidence="9">CLIP domain-containing serine protease</fullName>
        <ecNumber evidence="8">3.4.21.-</ecNumber>
    </recommendedName>
</protein>
<dbReference type="SMART" id="SM00680">
    <property type="entry name" value="CLIP"/>
    <property type="match status" value="1"/>
</dbReference>
<evidence type="ECO:0000256" key="6">
    <source>
        <dbReference type="ARBA" id="ARBA00023180"/>
    </source>
</evidence>
<dbReference type="SMART" id="SM00020">
    <property type="entry name" value="Tryp_SPc"/>
    <property type="match status" value="1"/>
</dbReference>
<keyword evidence="6" id="KW-0325">Glycoprotein</keyword>
<dbReference type="GO" id="GO:0006508">
    <property type="term" value="P:proteolysis"/>
    <property type="evidence" value="ECO:0007669"/>
    <property type="project" value="UniProtKB-KW"/>
</dbReference>
<sequence length="402" mass="44757">MRAIIVTVLFVSISVLVNGDLGDICLTPNNERATCKSIYDCNILLSVIRTKDQRQLRFLKQSQCEGYYNGDPLVCCGTDNNFALIATTTQRGRRPRPTTTTTTERQEYRDWDNGGDGGERGNSNSNRGRELLPSINQCGFQEVDRIYGGTETAIGEFPWMAMLQYQNTLTGSKRYACGGSLISARYVLTAGHCVAGEIEQKVGRLIKARLGEHDTRQERDCISDRVCNQPPVDMDVQSFHAHPNYNPDDQQKYNDIALVKLRDPVRFTTYIRPICLPQPGERASVGQKVTVAGWGRTERRTNSPVKLKVQIPIADSDVCRNVFSRAGFRLRRSQICAGGERGKDSCTGDSGGPLMKTRASDSSQWYIEGIVSYGAQCGTEGWPAVYTNVASFLDWIYETVTD</sequence>
<evidence type="ECO:0000256" key="5">
    <source>
        <dbReference type="ARBA" id="ARBA00023157"/>
    </source>
</evidence>
<dbReference type="PROSITE" id="PS51888">
    <property type="entry name" value="CLIP"/>
    <property type="match status" value="1"/>
</dbReference>
<evidence type="ECO:0000259" key="12">
    <source>
        <dbReference type="PROSITE" id="PS51888"/>
    </source>
</evidence>
<dbReference type="GO" id="GO:0004252">
    <property type="term" value="F:serine-type endopeptidase activity"/>
    <property type="evidence" value="ECO:0007669"/>
    <property type="project" value="UniProtKB-UniRule"/>
</dbReference>
<dbReference type="PROSITE" id="PS00135">
    <property type="entry name" value="TRYPSIN_SER"/>
    <property type="match status" value="1"/>
</dbReference>
<feature type="signal peptide" evidence="9">
    <location>
        <begin position="1"/>
        <end position="19"/>
    </location>
</feature>
<dbReference type="Gene3D" id="2.40.10.10">
    <property type="entry name" value="Trypsin-like serine proteases"/>
    <property type="match status" value="2"/>
</dbReference>
<dbReference type="EMBL" id="CAACVG010010924">
    <property type="protein sequence ID" value="VEN56987.1"/>
    <property type="molecule type" value="Genomic_DNA"/>
</dbReference>
<dbReference type="Pfam" id="PF00089">
    <property type="entry name" value="Trypsin"/>
    <property type="match status" value="1"/>
</dbReference>
<dbReference type="InterPro" id="IPR018114">
    <property type="entry name" value="TRYPSIN_HIS"/>
</dbReference>
<keyword evidence="14" id="KW-1185">Reference proteome</keyword>
<evidence type="ECO:0000256" key="1">
    <source>
        <dbReference type="ARBA" id="ARBA00022670"/>
    </source>
</evidence>
<keyword evidence="4 8" id="KW-0720">Serine protease</keyword>
<dbReference type="PROSITE" id="PS50240">
    <property type="entry name" value="TRYPSIN_DOM"/>
    <property type="match status" value="1"/>
</dbReference>
<dbReference type="OrthoDB" id="8114044at2759"/>
<dbReference type="FunFam" id="2.40.10.10:FF:000028">
    <property type="entry name" value="Serine protease easter"/>
    <property type="match status" value="1"/>
</dbReference>
<name>A0A653DC88_CALMS</name>
<dbReference type="InterPro" id="IPR009003">
    <property type="entry name" value="Peptidase_S1_PA"/>
</dbReference>
<reference evidence="13 14" key="1">
    <citation type="submission" date="2019-01" db="EMBL/GenBank/DDBJ databases">
        <authorList>
            <person name="Sayadi A."/>
        </authorList>
    </citation>
    <scope>NUCLEOTIDE SEQUENCE [LARGE SCALE GENOMIC DNA]</scope>
</reference>
<comment type="domain">
    <text evidence="9">The clip domain consists of 35-55 residues which are 'knitted' together usually by 3 conserved disulfide bonds forming a clip-like compact structure.</text>
</comment>
<dbReference type="InterPro" id="IPR033116">
    <property type="entry name" value="TRYPSIN_SER"/>
</dbReference>
<accession>A0A653DC88</accession>
<dbReference type="PROSITE" id="PS00134">
    <property type="entry name" value="TRYPSIN_HIS"/>
    <property type="match status" value="1"/>
</dbReference>
<dbReference type="GO" id="GO:0005576">
    <property type="term" value="C:extracellular region"/>
    <property type="evidence" value="ECO:0007669"/>
    <property type="project" value="UniProtKB-SubCell"/>
</dbReference>
<keyword evidence="2 9" id="KW-0732">Signal</keyword>
<evidence type="ECO:0000256" key="3">
    <source>
        <dbReference type="ARBA" id="ARBA00022801"/>
    </source>
</evidence>
<dbReference type="EC" id="3.4.21.-" evidence="8"/>
<dbReference type="InterPro" id="IPR043504">
    <property type="entry name" value="Peptidase_S1_PA_chymotrypsin"/>
</dbReference>
<dbReference type="InterPro" id="IPR001254">
    <property type="entry name" value="Trypsin_dom"/>
</dbReference>
<dbReference type="Pfam" id="PF12032">
    <property type="entry name" value="CLIP"/>
    <property type="match status" value="1"/>
</dbReference>
<keyword evidence="5" id="KW-1015">Disulfide bond</keyword>
<dbReference type="SUPFAM" id="SSF50494">
    <property type="entry name" value="Trypsin-like serine proteases"/>
    <property type="match status" value="1"/>
</dbReference>
<keyword evidence="3 8" id="KW-0378">Hydrolase</keyword>